<dbReference type="Proteomes" id="UP000199064">
    <property type="component" value="Unassembled WGS sequence"/>
</dbReference>
<dbReference type="FunFam" id="3.40.50.300:FF:000016">
    <property type="entry name" value="Oligopeptide ABC transporter ATP-binding component"/>
    <property type="match status" value="1"/>
</dbReference>
<organism evidence="9 10">
    <name type="scientific">Nitratireductor aquibiodomus</name>
    <dbReference type="NCBI Taxonomy" id="204799"/>
    <lineage>
        <taxon>Bacteria</taxon>
        <taxon>Pseudomonadati</taxon>
        <taxon>Pseudomonadota</taxon>
        <taxon>Alphaproteobacteria</taxon>
        <taxon>Hyphomicrobiales</taxon>
        <taxon>Phyllobacteriaceae</taxon>
        <taxon>Nitratireductor</taxon>
    </lineage>
</organism>
<keyword evidence="10" id="KW-1185">Reference proteome</keyword>
<comment type="subcellular location">
    <subcellularLocation>
        <location evidence="1">Cell inner membrane</location>
        <topology evidence="1">Peripheral membrane protein</topology>
    </subcellularLocation>
</comment>
<dbReference type="RefSeq" id="WP_090327542.1">
    <property type="nucleotide sequence ID" value="NZ_FNSL01000001.1"/>
</dbReference>
<comment type="similarity">
    <text evidence="2">Belongs to the ABC transporter superfamily.</text>
</comment>
<accession>A0A1H4JCX7</accession>
<dbReference type="Pfam" id="PF08352">
    <property type="entry name" value="oligo_HPY"/>
    <property type="match status" value="1"/>
</dbReference>
<dbReference type="PANTHER" id="PTHR43297:SF2">
    <property type="entry name" value="DIPEPTIDE TRANSPORT ATP-BINDING PROTEIN DPPD"/>
    <property type="match status" value="1"/>
</dbReference>
<dbReference type="GO" id="GO:0005886">
    <property type="term" value="C:plasma membrane"/>
    <property type="evidence" value="ECO:0007669"/>
    <property type="project" value="UniProtKB-SubCell"/>
</dbReference>
<dbReference type="GO" id="GO:0055085">
    <property type="term" value="P:transmembrane transport"/>
    <property type="evidence" value="ECO:0007669"/>
    <property type="project" value="UniProtKB-ARBA"/>
</dbReference>
<dbReference type="InterPro" id="IPR003439">
    <property type="entry name" value="ABC_transporter-like_ATP-bd"/>
</dbReference>
<evidence type="ECO:0000256" key="5">
    <source>
        <dbReference type="ARBA" id="ARBA00022741"/>
    </source>
</evidence>
<dbReference type="InterPro" id="IPR013563">
    <property type="entry name" value="Oligopep_ABC_C"/>
</dbReference>
<dbReference type="InterPro" id="IPR003593">
    <property type="entry name" value="AAA+_ATPase"/>
</dbReference>
<evidence type="ECO:0000313" key="10">
    <source>
        <dbReference type="Proteomes" id="UP000199064"/>
    </source>
</evidence>
<dbReference type="InterPro" id="IPR017871">
    <property type="entry name" value="ABC_transporter-like_CS"/>
</dbReference>
<name>A0A1H4JCX7_9HYPH</name>
<dbReference type="Pfam" id="PF00005">
    <property type="entry name" value="ABC_tran"/>
    <property type="match status" value="1"/>
</dbReference>
<evidence type="ECO:0000256" key="1">
    <source>
        <dbReference type="ARBA" id="ARBA00004417"/>
    </source>
</evidence>
<gene>
    <name evidence="9" type="ORF">SAMN05216452_1245</name>
</gene>
<proteinExistence type="inferred from homology"/>
<dbReference type="SUPFAM" id="SSF52540">
    <property type="entry name" value="P-loop containing nucleoside triphosphate hydrolases"/>
    <property type="match status" value="1"/>
</dbReference>
<dbReference type="NCBIfam" id="TIGR01727">
    <property type="entry name" value="oligo_HPY"/>
    <property type="match status" value="1"/>
</dbReference>
<dbReference type="EMBL" id="FNSL01000001">
    <property type="protein sequence ID" value="SEB43977.1"/>
    <property type="molecule type" value="Genomic_DNA"/>
</dbReference>
<evidence type="ECO:0000256" key="3">
    <source>
        <dbReference type="ARBA" id="ARBA00022448"/>
    </source>
</evidence>
<evidence type="ECO:0000259" key="8">
    <source>
        <dbReference type="PROSITE" id="PS50893"/>
    </source>
</evidence>
<evidence type="ECO:0000256" key="6">
    <source>
        <dbReference type="ARBA" id="ARBA00022840"/>
    </source>
</evidence>
<protein>
    <submittedName>
        <fullName evidence="9">Peptide/nickel transport system ATP-binding protein/oligopeptide transport system ATP-binding protein</fullName>
    </submittedName>
</protein>
<keyword evidence="7" id="KW-0472">Membrane</keyword>
<evidence type="ECO:0000256" key="7">
    <source>
        <dbReference type="ARBA" id="ARBA00023136"/>
    </source>
</evidence>
<keyword evidence="3" id="KW-0813">Transport</keyword>
<evidence type="ECO:0000256" key="2">
    <source>
        <dbReference type="ARBA" id="ARBA00005417"/>
    </source>
</evidence>
<keyword evidence="4" id="KW-1003">Cell membrane</keyword>
<dbReference type="GO" id="GO:0016887">
    <property type="term" value="F:ATP hydrolysis activity"/>
    <property type="evidence" value="ECO:0007669"/>
    <property type="project" value="InterPro"/>
</dbReference>
<feature type="domain" description="ABC transporter" evidence="8">
    <location>
        <begin position="1"/>
        <end position="254"/>
    </location>
</feature>
<dbReference type="PROSITE" id="PS00211">
    <property type="entry name" value="ABC_TRANSPORTER_1"/>
    <property type="match status" value="1"/>
</dbReference>
<dbReference type="GO" id="GO:0005524">
    <property type="term" value="F:ATP binding"/>
    <property type="evidence" value="ECO:0007669"/>
    <property type="project" value="UniProtKB-KW"/>
</dbReference>
<dbReference type="AlphaFoldDB" id="A0A1H4JCX7"/>
<dbReference type="CDD" id="cd03257">
    <property type="entry name" value="ABC_NikE_OppD_transporters"/>
    <property type="match status" value="1"/>
</dbReference>
<evidence type="ECO:0000313" key="9">
    <source>
        <dbReference type="EMBL" id="SEB43977.1"/>
    </source>
</evidence>
<keyword evidence="6 9" id="KW-0067">ATP-binding</keyword>
<evidence type="ECO:0000256" key="4">
    <source>
        <dbReference type="ARBA" id="ARBA00022475"/>
    </source>
</evidence>
<sequence length="328" mass="35257">MKLLDLSGLSVSFNTLRGPVEVLKDVSFDVMPGEVVGVVGESGSGKSVTSLAIMGLLGHSGKITSGNIALSGTDLTTLSGEELRALRGPEMAMIFQEPGTSLNPVQRVGDQIVEAMTEHAFCPPAEARRRAVELMDRVGIPAPDLRARDYPHQLSGGMKQRIMIAIALACRPKLLIADEPTTALDVTIQAQILNLILDLKDEFGMGVMLITHDMGVVAQIADRVVVMYGGQVVERSEGDALFTRSAHPYSRLLLRSIPSASQRQDDLPIIKGTMPAAGRFPDGCRFHERCPMAMEACALSVPPLTETGPAHFARCFRTEAIDELEALA</sequence>
<dbReference type="PROSITE" id="PS50893">
    <property type="entry name" value="ABC_TRANSPORTER_2"/>
    <property type="match status" value="1"/>
</dbReference>
<reference evidence="10" key="1">
    <citation type="submission" date="2016-10" db="EMBL/GenBank/DDBJ databases">
        <authorList>
            <person name="Varghese N."/>
            <person name="Submissions S."/>
        </authorList>
    </citation>
    <scope>NUCLEOTIDE SEQUENCE [LARGE SCALE GENOMIC DNA]</scope>
    <source>
        <strain evidence="10">ES.061</strain>
    </source>
</reference>
<dbReference type="SMART" id="SM00382">
    <property type="entry name" value="AAA"/>
    <property type="match status" value="1"/>
</dbReference>
<dbReference type="InterPro" id="IPR027417">
    <property type="entry name" value="P-loop_NTPase"/>
</dbReference>
<dbReference type="GO" id="GO:0015833">
    <property type="term" value="P:peptide transport"/>
    <property type="evidence" value="ECO:0007669"/>
    <property type="project" value="InterPro"/>
</dbReference>
<dbReference type="Gene3D" id="3.40.50.300">
    <property type="entry name" value="P-loop containing nucleotide triphosphate hydrolases"/>
    <property type="match status" value="1"/>
</dbReference>
<dbReference type="PANTHER" id="PTHR43297">
    <property type="entry name" value="OLIGOPEPTIDE TRANSPORT ATP-BINDING PROTEIN APPD"/>
    <property type="match status" value="1"/>
</dbReference>
<dbReference type="InterPro" id="IPR050388">
    <property type="entry name" value="ABC_Ni/Peptide_Import"/>
</dbReference>
<keyword evidence="5" id="KW-0547">Nucleotide-binding</keyword>